<sequence length="69" mass="7473">MTGALAWQANTSLNKTLVFVVMEGDGTGLPGSPSICVPVFPSIPLSTLHSQLNLKNTYKYRQSSILQHI</sequence>
<evidence type="ECO:0000313" key="1">
    <source>
        <dbReference type="EMBL" id="KAI7749205.1"/>
    </source>
</evidence>
<name>A0AAD5CXG1_AMBAR</name>
<reference evidence="1" key="1">
    <citation type="submission" date="2022-06" db="EMBL/GenBank/DDBJ databases">
        <title>Uncovering the hologenomic basis of an extraordinary plant invasion.</title>
        <authorList>
            <person name="Bieker V.C."/>
            <person name="Martin M.D."/>
            <person name="Gilbert T."/>
            <person name="Hodgins K."/>
            <person name="Battlay P."/>
            <person name="Petersen B."/>
            <person name="Wilson J."/>
        </authorList>
    </citation>
    <scope>NUCLEOTIDE SEQUENCE</scope>
    <source>
        <strain evidence="1">AA19_3_7</strain>
        <tissue evidence="1">Leaf</tissue>
    </source>
</reference>
<dbReference type="AlphaFoldDB" id="A0AAD5CXG1"/>
<dbReference type="Proteomes" id="UP001206925">
    <property type="component" value="Unassembled WGS sequence"/>
</dbReference>
<organism evidence="1 2">
    <name type="scientific">Ambrosia artemisiifolia</name>
    <name type="common">Common ragweed</name>
    <dbReference type="NCBI Taxonomy" id="4212"/>
    <lineage>
        <taxon>Eukaryota</taxon>
        <taxon>Viridiplantae</taxon>
        <taxon>Streptophyta</taxon>
        <taxon>Embryophyta</taxon>
        <taxon>Tracheophyta</taxon>
        <taxon>Spermatophyta</taxon>
        <taxon>Magnoliopsida</taxon>
        <taxon>eudicotyledons</taxon>
        <taxon>Gunneridae</taxon>
        <taxon>Pentapetalae</taxon>
        <taxon>asterids</taxon>
        <taxon>campanulids</taxon>
        <taxon>Asterales</taxon>
        <taxon>Asteraceae</taxon>
        <taxon>Asteroideae</taxon>
        <taxon>Heliantheae alliance</taxon>
        <taxon>Heliantheae</taxon>
        <taxon>Ambrosia</taxon>
    </lineage>
</organism>
<keyword evidence="2" id="KW-1185">Reference proteome</keyword>
<gene>
    <name evidence="1" type="ORF">M8C21_020266</name>
</gene>
<proteinExistence type="predicted"/>
<dbReference type="EMBL" id="JAMZMK010006395">
    <property type="protein sequence ID" value="KAI7749205.1"/>
    <property type="molecule type" value="Genomic_DNA"/>
</dbReference>
<evidence type="ECO:0000313" key="2">
    <source>
        <dbReference type="Proteomes" id="UP001206925"/>
    </source>
</evidence>
<protein>
    <submittedName>
        <fullName evidence="1">Uncharacterized protein</fullName>
    </submittedName>
</protein>
<accession>A0AAD5CXG1</accession>
<comment type="caution">
    <text evidence="1">The sequence shown here is derived from an EMBL/GenBank/DDBJ whole genome shotgun (WGS) entry which is preliminary data.</text>
</comment>